<organism evidence="1 2">
    <name type="scientific">Vitrella brassicaformis (strain CCMP3155)</name>
    <dbReference type="NCBI Taxonomy" id="1169540"/>
    <lineage>
        <taxon>Eukaryota</taxon>
        <taxon>Sar</taxon>
        <taxon>Alveolata</taxon>
        <taxon>Colpodellida</taxon>
        <taxon>Vitrellaceae</taxon>
        <taxon>Vitrella</taxon>
    </lineage>
</organism>
<dbReference type="Proteomes" id="UP000041254">
    <property type="component" value="Unassembled WGS sequence"/>
</dbReference>
<evidence type="ECO:0000313" key="1">
    <source>
        <dbReference type="EMBL" id="CEM28131.1"/>
    </source>
</evidence>
<name>A0A0G4GF62_VITBC</name>
<sequence length="147" mass="16870">MWRPLPILGWRDVFDVAGCPSSCPAWKGPAYPKKPSPRCNNRGGDHVLVHYKGHAEVCRFPLRASVEDTMVVVVDPLHLFSYESVALWLGPLWTPEQEEVWRRENAPSWVKWLRRNLRGQKVEQRAPTEDHQPLLAHHGDLVVQGQP</sequence>
<proteinExistence type="predicted"/>
<dbReference type="PhylomeDB" id="A0A0G4GF62"/>
<reference evidence="1 2" key="1">
    <citation type="submission" date="2014-11" db="EMBL/GenBank/DDBJ databases">
        <authorList>
            <person name="Zhu J."/>
            <person name="Qi W."/>
            <person name="Song R."/>
        </authorList>
    </citation>
    <scope>NUCLEOTIDE SEQUENCE [LARGE SCALE GENOMIC DNA]</scope>
</reference>
<dbReference type="AlphaFoldDB" id="A0A0G4GF62"/>
<accession>A0A0G4GF62</accession>
<dbReference type="EMBL" id="CDMY01000646">
    <property type="protein sequence ID" value="CEM28131.1"/>
    <property type="molecule type" value="Genomic_DNA"/>
</dbReference>
<dbReference type="InParanoid" id="A0A0G4GF62"/>
<gene>
    <name evidence="1" type="ORF">Vbra_17630</name>
</gene>
<protein>
    <submittedName>
        <fullName evidence="1">Uncharacterized protein</fullName>
    </submittedName>
</protein>
<keyword evidence="2" id="KW-1185">Reference proteome</keyword>
<dbReference type="VEuPathDB" id="CryptoDB:Vbra_17630"/>
<evidence type="ECO:0000313" key="2">
    <source>
        <dbReference type="Proteomes" id="UP000041254"/>
    </source>
</evidence>